<dbReference type="VEuPathDB" id="FungiDB:yc1106_02341"/>
<evidence type="ECO:0000313" key="2">
    <source>
        <dbReference type="EMBL" id="USP75067.1"/>
    </source>
</evidence>
<dbReference type="Proteomes" id="UP001056012">
    <property type="component" value="Chromosome 2"/>
</dbReference>
<dbReference type="AlphaFoldDB" id="A0A9Q9DPZ2"/>
<protein>
    <submittedName>
        <fullName evidence="2">Uncharacterized protein</fullName>
    </submittedName>
</protein>
<sequence length="299" mass="33923">MPGFTNTRVPTPSNPSTLPPRYEIRKLKPVHLPWVTAIMAHSHGFHTSVWNKVWPAEHETGRWTLDMAITLEYLVRHQIDSGLSYGVFDTEYECKTDEAKAIGGALLWDFDETALHSVEKSQGRAAEGMRLLEQMDFPLVSVVLSYDGYTPLNQEKMKPLLAAWPEFPILYGALEKRDQRDPASWKPTGPRQVLMRNATSTRHDYEGKGIMAATARWLQREAALMGFRGVQIEAMADPVIHVWTDGAQKPFQGRVISEFECETFEDEEGRRPFWPAKQKMAKCWVDLTTTDADASSSQP</sequence>
<dbReference type="Gene3D" id="3.40.630.30">
    <property type="match status" value="1"/>
</dbReference>
<proteinExistence type="predicted"/>
<dbReference type="EMBL" id="CP089275">
    <property type="protein sequence ID" value="USP75067.1"/>
    <property type="molecule type" value="Genomic_DNA"/>
</dbReference>
<accession>A0A9Q9DPZ2</accession>
<evidence type="ECO:0000256" key="1">
    <source>
        <dbReference type="SAM" id="MobiDB-lite"/>
    </source>
</evidence>
<reference evidence="2" key="1">
    <citation type="submission" date="2021-12" db="EMBL/GenBank/DDBJ databases">
        <title>Curvularia clavata genome.</title>
        <authorList>
            <person name="Cao Y."/>
        </authorList>
    </citation>
    <scope>NUCLEOTIDE SEQUENCE</scope>
    <source>
        <strain evidence="2">Yc1106</strain>
    </source>
</reference>
<feature type="region of interest" description="Disordered" evidence="1">
    <location>
        <begin position="1"/>
        <end position="20"/>
    </location>
</feature>
<dbReference type="OrthoDB" id="5169850at2759"/>
<organism evidence="2 3">
    <name type="scientific">Curvularia clavata</name>
    <dbReference type="NCBI Taxonomy" id="95742"/>
    <lineage>
        <taxon>Eukaryota</taxon>
        <taxon>Fungi</taxon>
        <taxon>Dikarya</taxon>
        <taxon>Ascomycota</taxon>
        <taxon>Pezizomycotina</taxon>
        <taxon>Dothideomycetes</taxon>
        <taxon>Pleosporomycetidae</taxon>
        <taxon>Pleosporales</taxon>
        <taxon>Pleosporineae</taxon>
        <taxon>Pleosporaceae</taxon>
        <taxon>Curvularia</taxon>
    </lineage>
</organism>
<feature type="compositionally biased region" description="Polar residues" evidence="1">
    <location>
        <begin position="1"/>
        <end position="16"/>
    </location>
</feature>
<evidence type="ECO:0000313" key="3">
    <source>
        <dbReference type="Proteomes" id="UP001056012"/>
    </source>
</evidence>
<keyword evidence="3" id="KW-1185">Reference proteome</keyword>
<name>A0A9Q9DPZ2_CURCL</name>
<gene>
    <name evidence="2" type="ORF">yc1106_02341</name>
</gene>